<dbReference type="GO" id="GO:0036064">
    <property type="term" value="C:ciliary basal body"/>
    <property type="evidence" value="ECO:0000314"/>
    <property type="project" value="HPA"/>
</dbReference>
<feature type="compositionally biased region" description="Polar residues" evidence="2">
    <location>
        <begin position="796"/>
        <end position="815"/>
    </location>
</feature>
<feature type="compositionally biased region" description="Basic and acidic residues" evidence="2">
    <location>
        <begin position="311"/>
        <end position="320"/>
    </location>
</feature>
<keyword evidence="1" id="KW-0175">Coiled coil</keyword>
<feature type="compositionally biased region" description="Basic and acidic residues" evidence="2">
    <location>
        <begin position="644"/>
        <end position="653"/>
    </location>
</feature>
<evidence type="ECO:0000313" key="3">
    <source>
        <dbReference type="Ensembl" id="ENSP00000493994.1"/>
    </source>
</evidence>
<evidence type="ECO:0007829" key="11">
    <source>
        <dbReference type="PubMed" id="21406692"/>
    </source>
</evidence>
<dbReference type="GO" id="GO:0005654">
    <property type="term" value="C:nucleoplasm"/>
    <property type="evidence" value="ECO:0000314"/>
    <property type="project" value="HPA"/>
</dbReference>
<organism evidence="3 4">
    <name type="scientific">Homo sapiens</name>
    <name type="common">Human</name>
    <dbReference type="NCBI Taxonomy" id="9606"/>
    <lineage>
        <taxon>Eukaryota</taxon>
        <taxon>Metazoa</taxon>
        <taxon>Chordata</taxon>
        <taxon>Craniata</taxon>
        <taxon>Vertebrata</taxon>
        <taxon>Euteleostomi</taxon>
        <taxon>Mammalia</taxon>
        <taxon>Eutheria</taxon>
        <taxon>Euarchontoglires</taxon>
        <taxon>Primates</taxon>
        <taxon>Haplorrhini</taxon>
        <taxon>Catarrhini</taxon>
        <taxon>Hominidae</taxon>
        <taxon>Homo</taxon>
    </lineage>
</organism>
<evidence type="ECO:0000256" key="2">
    <source>
        <dbReference type="SAM" id="MobiDB-lite"/>
    </source>
</evidence>
<feature type="compositionally biased region" description="Basic and acidic residues" evidence="2">
    <location>
        <begin position="980"/>
        <end position="1000"/>
    </location>
</feature>
<dbReference type="PANTHER" id="PTHR18947">
    <property type="entry name" value="HOOK PROTEINS"/>
    <property type="match status" value="1"/>
</dbReference>
<dbReference type="SMR" id="A0A2R8YCU9"/>
<dbReference type="HGNC" id="HGNC:25523">
    <property type="gene designation" value="CCDC88A"/>
</dbReference>
<feature type="compositionally biased region" description="Polar residues" evidence="2">
    <location>
        <begin position="654"/>
        <end position="667"/>
    </location>
</feature>
<dbReference type="GO" id="GO:0005813">
    <property type="term" value="C:centrosome"/>
    <property type="evidence" value="ECO:0000314"/>
    <property type="project" value="HPA"/>
</dbReference>
<evidence type="ECO:0007829" key="6">
    <source>
        <dbReference type="ProteomicsDB" id="A0A2R8YCU9"/>
    </source>
</evidence>
<reference evidence="13" key="10">
    <citation type="journal article" date="2014" name="J. Proteomics">
        <title>An enzyme assisted RP-RPLC approach for in-depth analysis of human liver phosphoproteome.</title>
        <authorList>
            <person name="Bian Y."/>
            <person name="Song C."/>
            <person name="Cheng K."/>
            <person name="Dong M."/>
            <person name="Wang F."/>
            <person name="Huang J."/>
            <person name="Sun D."/>
            <person name="Wang L."/>
            <person name="Ye M."/>
            <person name="Zou H."/>
        </authorList>
    </citation>
    <scope>IDENTIFICATION BY MASS SPECTROMETRY [LARGE SCALE ANALYSIS]</scope>
</reference>
<evidence type="ECO:0007829" key="9">
    <source>
        <dbReference type="PubMed" id="20068231"/>
    </source>
</evidence>
<reference evidence="11" key="8">
    <citation type="journal article" date="2011" name="Sci. Signal.">
        <title>System-wide temporal characterization of the proteome and phosphoproteome of human embryonic stem cell differentiation.</title>
        <authorList>
            <person name="Rigbolt K.T."/>
            <person name="Prokhorova T.A."/>
            <person name="Akimov V."/>
            <person name="Henningsen J."/>
            <person name="Johansen P.T."/>
            <person name="Kratchmarova I."/>
            <person name="Kassem M."/>
            <person name="Mann M."/>
            <person name="Olsen J.V."/>
            <person name="Blagoev B."/>
        </authorList>
    </citation>
    <scope>IDENTIFICATION BY MASS SPECTROMETRY [LARGE SCALE ANALYSIS]</scope>
</reference>
<dbReference type="Antibodypedia" id="47423">
    <property type="antibodies" value="253 antibodies from 35 providers"/>
</dbReference>
<feature type="compositionally biased region" description="Low complexity" evidence="2">
    <location>
        <begin position="1075"/>
        <end position="1088"/>
    </location>
</feature>
<feature type="region of interest" description="Disordered" evidence="2">
    <location>
        <begin position="295"/>
        <end position="320"/>
    </location>
</feature>
<dbReference type="Ensembl" id="ENST00000642563.1">
    <property type="protein sequence ID" value="ENSP00000493994.1"/>
    <property type="gene ID" value="ENSG00000115355.19"/>
</dbReference>
<gene>
    <name evidence="3" type="primary">CCDC88A</name>
</gene>
<feature type="compositionally biased region" description="Polar residues" evidence="2">
    <location>
        <begin position="1044"/>
        <end position="1055"/>
    </location>
</feature>
<dbReference type="EMBL" id="AC092176">
    <property type="status" value="NOT_ANNOTATED_CDS"/>
    <property type="molecule type" value="Genomic_DNA"/>
</dbReference>
<dbReference type="ChiTaRS" id="CCDC88A">
    <property type="organism name" value="human"/>
</dbReference>
<evidence type="ECO:0007829" key="7">
    <source>
        <dbReference type="PubMed" id="18669648"/>
    </source>
</evidence>
<dbReference type="PANTHER" id="PTHR18947:SF30">
    <property type="entry name" value="GIRDIN"/>
    <property type="match status" value="1"/>
</dbReference>
<reference evidence="12" key="9">
    <citation type="journal article" date="2013" name="J. Proteome Res.">
        <title>Toward a comprehensive characterization of a human cancer cell phosphoproteome.</title>
        <authorList>
            <person name="Zhou H."/>
            <person name="Di Palma S."/>
            <person name="Preisinger C."/>
            <person name="Peng M."/>
            <person name="Polat A.N."/>
            <person name="Heck A.J."/>
            <person name="Mohammed S."/>
        </authorList>
    </citation>
    <scope>IDENTIFICATION BY MASS SPECTROMETRY [LARGE SCALE ANALYSIS]</scope>
</reference>
<dbReference type="Ensembl" id="ENST00000642563.1">
    <property type="protein sequence ID" value="ENSP00000493994.1"/>
    <property type="gene ID" value="ENSG00000115355.18"/>
</dbReference>
<feature type="compositionally biased region" description="Basic and acidic residues" evidence="2">
    <location>
        <begin position="1091"/>
        <end position="1108"/>
    </location>
</feature>
<evidence type="ECO:0007829" key="5">
    <source>
        <dbReference type="PeptideAtlas" id="A0A2R8YCU9"/>
    </source>
</evidence>
<feature type="compositionally biased region" description="Polar residues" evidence="2">
    <location>
        <begin position="1024"/>
        <end position="1036"/>
    </location>
</feature>
<dbReference type="GeneTree" id="ENSGT00940000155559"/>
<feature type="compositionally biased region" description="Basic and acidic residues" evidence="2">
    <location>
        <begin position="1057"/>
        <end position="1067"/>
    </location>
</feature>
<evidence type="ECO:0007829" key="13">
    <source>
        <dbReference type="PubMed" id="24275569"/>
    </source>
</evidence>
<reference evidence="3" key="11">
    <citation type="submission" date="2025-08" db="UniProtKB">
        <authorList>
            <consortium name="Ensembl"/>
        </authorList>
    </citation>
    <scope>IDENTIFICATION</scope>
</reference>
<sequence>ASMKMAQLQLENKELESEKEQLKKGLELLKASFKKTERLEVSYQGLDIENQRLQKTLENSNKKIQQLESELQDLEMENQTLQKNLEELKISSKRLEQLEKENKSLEQETSQLEKDKKQLEKENKRLRQQAEIKDTTLEENNVKIGNLEKENKTLSKEIGIYKESCVRLKELEKENKELVKRATIDIKTLVTLREDLVSEKLKTQQMNNDLEKLTHELEKIGLNKERLLHDEQSTDDSRYKLLESKLESTLKKSLEIKEEKIAALEARLEESTNYNQQLRQELKTVKKNYEALKQRQDEERMVQSSPPISGEDNKWERESQETTRELLKVKDRLIEVERNNATLQAEKQALKTQLKQLETQNNNLQAQILALQRQTVSLQEQNTTLQTQNAKLQVENSTLNSQSTSLMNQNAQLLIQQSSLENENESVIKEREDLKSLYDSLIKDHEKLELLHERQASEYESLISKHGTLKSAHKNLEVEHRDLEDRLNHTYSQLLKETEVLQTDHKNLKSLLNNSKLEQTRLEAEFSKLKEQYQQLDITSTKLNNQCELLSQLKGNLEEENRHLLDQIQTLMLQNRTLLEQNMESKDLFHVEQRQYIDKLNELRRQKEKLEEKIMDQYKFYDPSPPRRRGNWITLKMRKLIKSKKDINRERQKSLTLTPTRSDSSEGFLQLPHQDSQDSSSVGSNSLEDGQTLGTKKSSMVALKRLPFLRNRPKDKDKMKACYRRSMSMNDLVQSMVLAGQWTGSTENLEVPDDISTGKRRKELGAMAFSTTAINFSTVNSSAGFRSKQLVNNKDTTSFEDISPQGVSDDSSTGSRVHASRPASLDSGRTSTSNSNNNASLHEVKAGAVNNQSRPQSHSSGEFSLLHDHEAWSSSGSSPIQYLKRQTRSSPVLQHKISETLESRHHKIKTGSPGSEVVTLQQFLEESNKLTSVQIKSSSQENLLDEVMKSLSVSSDFLGKDKPVSCGLARSVSGKTPGDFYDRRTTKPEFLRPGPRKTEDTYFISSAGKPTPGTQGKIKLVKESSLSRQSKDSNPYATLPRASSVISTAEGTTRRTSIHDFLTKDSRLPISVDSPPAAADSNTTAASNVDKVQESRNSKSRSREQQSS</sequence>
<feature type="region of interest" description="Disordered" evidence="2">
    <location>
        <begin position="100"/>
        <end position="124"/>
    </location>
</feature>
<evidence type="ECO:0007829" key="12">
    <source>
        <dbReference type="PubMed" id="23186163"/>
    </source>
</evidence>
<feature type="compositionally biased region" description="Polar residues" evidence="2">
    <location>
        <begin position="682"/>
        <end position="696"/>
    </location>
</feature>
<reference evidence="3 4" key="2">
    <citation type="journal article" date="2004" name="Nature">
        <title>Finishing the euchromatic sequence of the human genome.</title>
        <authorList>
            <consortium name="International Human Genome Sequencing Consortium"/>
        </authorList>
    </citation>
    <scope>NUCLEOTIDE SEQUENCE [LARGE SCALE GENOMIC DNA]</scope>
</reference>
<feature type="region of interest" description="Disordered" evidence="2">
    <location>
        <begin position="975"/>
        <end position="1108"/>
    </location>
</feature>
<evidence type="ECO:0007829" key="8">
    <source>
        <dbReference type="PubMed" id="19690332"/>
    </source>
</evidence>
<reference evidence="10" key="7">
    <citation type="journal article" date="2011" name="BMC Syst. Biol.">
        <title>Initial characterization of the human central proteome.</title>
        <authorList>
            <person name="Burkard T.R."/>
            <person name="Planyavsky M."/>
            <person name="Kaupe I."/>
            <person name="Breitwieser F.P."/>
            <person name="Burckstummer T."/>
            <person name="Bennett K.L."/>
            <person name="Superti-Furga G."/>
            <person name="Colinge J."/>
        </authorList>
    </citation>
    <scope>IDENTIFICATION BY MASS SPECTROMETRY [LARGE SCALE ANALYSIS]</scope>
</reference>
<feature type="region of interest" description="Disordered" evidence="2">
    <location>
        <begin position="644"/>
        <end position="696"/>
    </location>
</feature>
<dbReference type="VEuPathDB" id="HostDB:ENSG00000115355"/>
<reference evidence="3 4" key="1">
    <citation type="journal article" date="2001" name="Nature">
        <title>Initial sequencing and analysis of the human genome.</title>
        <authorList>
            <consortium name="International Human Genome Sequencing Consortium"/>
            <person name="Lander E.S."/>
            <person name="Linton L.M."/>
            <person name="Birren B."/>
            <person name="Nusbaum C."/>
            <person name="Zody M.C."/>
            <person name="Baldwin J."/>
            <person name="Devon K."/>
            <person name="Dewar K."/>
            <person name="Doyle M."/>
            <person name="FitzHugh W."/>
            <person name="Funke R."/>
            <person name="Gage D."/>
            <person name="Harris K."/>
            <person name="Heaford A."/>
            <person name="Howland J."/>
            <person name="Kann L."/>
            <person name="Lehoczky J."/>
            <person name="LeVine R."/>
            <person name="McEwan P."/>
            <person name="McKernan K."/>
            <person name="Meldrim J."/>
            <person name="Mesirov J.P."/>
            <person name="Miranda C."/>
            <person name="Morris W."/>
            <person name="Naylor J."/>
            <person name="Raymond C."/>
            <person name="Rosetti M."/>
            <person name="Santos R."/>
            <person name="Sheridan A."/>
            <person name="Sougnez C."/>
            <person name="Stange-Thomann N."/>
            <person name="Stojanovic N."/>
            <person name="Subramanian A."/>
            <person name="Wyman D."/>
            <person name="Rogers J."/>
            <person name="Sulston J."/>
            <person name="Ainscough R."/>
            <person name="Beck S."/>
            <person name="Bentley D."/>
            <person name="Burton J."/>
            <person name="Clee C."/>
            <person name="Carter N."/>
            <person name="Coulson A."/>
            <person name="Deadman R."/>
            <person name="Deloukas P."/>
            <person name="Dunham A."/>
            <person name="Dunham I."/>
            <person name="Durbin R."/>
            <person name="French L."/>
            <person name="Grafham D."/>
            <person name="Gregory S."/>
            <person name="Hubbard T."/>
            <person name="Humphray S."/>
            <person name="Hunt A."/>
            <person name="Jones M."/>
            <person name="Lloyd C."/>
            <person name="McMurray A."/>
            <person name="Matthews L."/>
            <person name="Mercer S."/>
            <person name="Milne S."/>
            <person name="Mullikin J.C."/>
            <person name="Mungall A."/>
            <person name="Plumb R."/>
            <person name="Ross M."/>
            <person name="Shownkeen R."/>
            <person name="Sims S."/>
            <person name="Waterston R.H."/>
            <person name="Wilson R.K."/>
            <person name="Hillier L.W."/>
            <person name="McPherson J.D."/>
            <person name="Marra M.A."/>
            <person name="Mardis E.R."/>
            <person name="Fulton L.A."/>
            <person name="Chinwalla A.T."/>
            <person name="Pepin K.H."/>
            <person name="Gish W.R."/>
            <person name="Chissoe S.L."/>
            <person name="Wendl M.C."/>
            <person name="Delehaunty K.D."/>
            <person name="Miner T.L."/>
            <person name="Delehaunty A."/>
            <person name="Kramer J.B."/>
            <person name="Cook L.L."/>
            <person name="Fulton R.S."/>
            <person name="Johnson D.L."/>
            <person name="Minx P.J."/>
            <person name="Clifton S.W."/>
            <person name="Hawkins T."/>
            <person name="Branscomb E."/>
            <person name="Predki P."/>
            <person name="Richardson P."/>
            <person name="Wenning S."/>
            <person name="Slezak T."/>
            <person name="Doggett N."/>
            <person name="Cheng J.F."/>
            <person name="Olsen A."/>
            <person name="Lucas S."/>
            <person name="Elkin C."/>
            <person name="Uberbacher E."/>
            <person name="Frazier M."/>
            <person name="Gibbs R.A."/>
            <person name="Muzny D.M."/>
            <person name="Scherer S.E."/>
            <person name="Bouck J.B."/>
            <person name="Sodergren E.J."/>
            <person name="Worley K.C."/>
            <person name="Rives C.M."/>
            <person name="Gorrell J.H."/>
            <person name="Metzker M.L."/>
            <person name="Naylor S.L."/>
            <person name="Kucherlapati R.S."/>
            <person name="Nelson D.L."/>
            <person name="Weinstock G.M."/>
            <person name="Sakaki Y."/>
            <person name="Fujiyama A."/>
            <person name="Hattori M."/>
            <person name="Yada T."/>
            <person name="Toyoda A."/>
            <person name="Itoh T."/>
            <person name="Kawagoe C."/>
            <person name="Watanabe H."/>
            <person name="Totoki Y."/>
            <person name="Taylor T."/>
            <person name="Weissenbach J."/>
            <person name="Heilig R."/>
            <person name="Saurin W."/>
            <person name="Artiguenave F."/>
            <person name="Brottier P."/>
            <person name="Bruls T."/>
            <person name="Pelletier E."/>
            <person name="Robert C."/>
            <person name="Wincker P."/>
            <person name="Smith D.R."/>
            <person name="Doucette-Stamm L."/>
            <person name="Rubenfield M."/>
            <person name="Weinstock K."/>
            <person name="Lee H.M."/>
            <person name="Dubois J."/>
            <person name="Rosenthal A."/>
            <person name="Platzer M."/>
            <person name="Nyakatura G."/>
            <person name="Taudien S."/>
            <person name="Rump A."/>
            <person name="Yang H."/>
            <person name="Yu J."/>
            <person name="Wang J."/>
            <person name="Huang G."/>
            <person name="Gu J."/>
            <person name="Hood L."/>
            <person name="Rowen L."/>
            <person name="Madan A."/>
            <person name="Qin S."/>
            <person name="Davis R.W."/>
            <person name="Federspiel N.A."/>
            <person name="Abola A.P."/>
            <person name="Proctor M.J."/>
            <person name="Myers R.M."/>
            <person name="Schmutz J."/>
            <person name="Dickson M."/>
            <person name="Grimwood J."/>
            <person name="Cox D.R."/>
            <person name="Olson M.V."/>
            <person name="Kaul R."/>
            <person name="Raymond C."/>
            <person name="Shimizu N."/>
            <person name="Kawasaki K."/>
            <person name="Minoshima S."/>
            <person name="Evans G.A."/>
            <person name="Athanasiou M."/>
            <person name="Schultz R."/>
            <person name="Roe B.A."/>
            <person name="Chen F."/>
            <person name="Pan H."/>
            <person name="Ramser J."/>
            <person name="Lehrach H."/>
            <person name="Reinhardt R."/>
            <person name="McCombie W.R."/>
            <person name="de la Bastide M."/>
            <person name="Dedhia N."/>
            <person name="Blocker H."/>
            <person name="Hornischer K."/>
            <person name="Nordsiek G."/>
            <person name="Agarwala R."/>
            <person name="Aravind L."/>
            <person name="Bailey J.A."/>
            <person name="Bateman A."/>
            <person name="Batzoglou S."/>
            <person name="Birney E."/>
            <person name="Bork P."/>
            <person name="Brown D.G."/>
            <person name="Burge C.B."/>
            <person name="Cerutti L."/>
            <person name="Chen H.C."/>
            <person name="Church D."/>
            <person name="Clamp M."/>
            <person name="Copley R.R."/>
            <person name="Doerks T."/>
            <person name="Eddy S.R."/>
            <person name="Eichler E.E."/>
            <person name="Furey T.S."/>
            <person name="Galagan J."/>
            <person name="Gilbert J.G."/>
            <person name="Harmon C."/>
            <person name="Hayashizaki Y."/>
            <person name="Haussler D."/>
            <person name="Hermjakob H."/>
            <person name="Hokamp K."/>
            <person name="Jang W."/>
            <person name="Johnson L.S."/>
            <person name="Jones T.A."/>
            <person name="Kasif S."/>
            <person name="Kaspryzk A."/>
            <person name="Kennedy S."/>
            <person name="Kent W.J."/>
            <person name="Kitts P."/>
            <person name="Koonin E.V."/>
            <person name="Korf I."/>
            <person name="Kulp D."/>
            <person name="Lancet D."/>
            <person name="Lowe T.M."/>
            <person name="McLysaght A."/>
            <person name="Mikkelsen T."/>
            <person name="Moran J.V."/>
            <person name="Mulder N."/>
            <person name="Pollara V.J."/>
            <person name="Ponting C.P."/>
            <person name="Schuler G."/>
            <person name="Schultz J."/>
            <person name="Slater G."/>
            <person name="Smit A.F."/>
            <person name="Stupka E."/>
            <person name="Szustakowski J."/>
            <person name="Thierry-Mieg D."/>
            <person name="Thierry-Mieg J."/>
            <person name="Wagner L."/>
            <person name="Wallis J."/>
            <person name="Wheeler R."/>
            <person name="Williams A."/>
            <person name="Wolf Y.I."/>
            <person name="Wolfe K.H."/>
            <person name="Yang S.P."/>
            <person name="Yeh R.F."/>
            <person name="Collins F."/>
            <person name="Guyer M.S."/>
            <person name="Peterson J."/>
            <person name="Felsenfeld A."/>
            <person name="Wetterstrand K.A."/>
            <person name="Patrinos A."/>
            <person name="Morgan M.J."/>
            <person name="de Jong P."/>
            <person name="Catanese J.J."/>
            <person name="Osoegawa K."/>
            <person name="Shizuya H."/>
            <person name="Choi S."/>
            <person name="Chen Y.J."/>
        </authorList>
    </citation>
    <scope>NUCLEOTIDE SEQUENCE [LARGE SCALE GENOMIC DNA]</scope>
</reference>
<proteinExistence type="evidence at protein level"/>
<reference evidence="8" key="5">
    <citation type="journal article" date="2009" name="Sci. Signal.">
        <title>Quantitative phosphoproteomic analysis of T cell receptor signaling reveals system-wide modulation of protein-protein interactions.</title>
        <authorList>
            <person name="Mayya V."/>
            <person name="Lundgren D.H."/>
            <person name="Hwang S.I."/>
            <person name="Rezaul K."/>
            <person name="Wu L."/>
            <person name="Eng J.K."/>
            <person name="Rodionov V."/>
            <person name="Han D.K."/>
        </authorList>
    </citation>
    <scope>IDENTIFICATION BY MASS SPECTROMETRY [LARGE SCALE ANALYSIS]</scope>
</reference>
<reference evidence="9" key="6">
    <citation type="journal article" date="2010" name="Sci. Signal.">
        <title>Quantitative phosphoproteomics reveals widespread full phosphorylation site occupancy during mitosis.</title>
        <authorList>
            <person name="Olsen J.V."/>
            <person name="Vermeulen M."/>
            <person name="Santamaria A."/>
            <person name="Kumar C."/>
            <person name="Miller M.L."/>
            <person name="Jensen L.J."/>
            <person name="Gnad F."/>
            <person name="Cox J."/>
            <person name="Jensen T.S."/>
            <person name="Nigg E.A."/>
            <person name="Brunak S."/>
            <person name="Mann M."/>
        </authorList>
    </citation>
    <scope>IDENTIFICATION BY MASS SPECTROMETRY [LARGE SCALE ANALYSIS]</scope>
</reference>
<reference evidence="3 4" key="3">
    <citation type="journal article" date="2005" name="Nature">
        <title>Generation and annotation of the DNA sequences of human chromosomes 2 and 4.</title>
        <authorList>
            <person name="Hillier L.W."/>
            <person name="Graves T.A."/>
            <person name="Fulton R.S."/>
            <person name="Fulton L.A."/>
            <person name="Pepin K.H."/>
            <person name="Minx P."/>
            <person name="Wagner-McPherson C."/>
            <person name="Layman D."/>
            <person name="Wylie K."/>
            <person name="Sekhon M."/>
            <person name="Becker M.C."/>
            <person name="Fewell G.A."/>
            <person name="Delehaunty K.D."/>
            <person name="Miner T.L."/>
            <person name="Nash W.E."/>
            <person name="Kremitzki C."/>
            <person name="Oddy L."/>
            <person name="Du H."/>
            <person name="Sun H."/>
            <person name="Bradshaw-Cordum H."/>
            <person name="Ali J."/>
            <person name="Carter J."/>
            <person name="Cordes M."/>
            <person name="Harris A."/>
            <person name="Isak A."/>
            <person name="van Brunt A."/>
            <person name="Nguyen C."/>
            <person name="Du F."/>
            <person name="Courtney L."/>
            <person name="Kalicki J."/>
            <person name="Ozersky P."/>
            <person name="Abbott S."/>
            <person name="Armstrong J."/>
            <person name="Belter E.A."/>
            <person name="Caruso L."/>
            <person name="Cedroni M."/>
            <person name="Cotton M."/>
            <person name="Davidson T."/>
            <person name="Desai A."/>
            <person name="Elliott G."/>
            <person name="Erb T."/>
            <person name="Fronick C."/>
            <person name="Gaige T."/>
            <person name="Haakenson W."/>
            <person name="Haglund K."/>
            <person name="Holmes A."/>
            <person name="Harkins R."/>
            <person name="Kim K."/>
            <person name="Kruchowski S.S."/>
            <person name="Strong C.M."/>
            <person name="Grewal N."/>
            <person name="Goyea E."/>
            <person name="Hou S."/>
            <person name="Levy A."/>
            <person name="Martinka S."/>
            <person name="Mead K."/>
            <person name="McLellan M.D."/>
            <person name="Meyer R."/>
            <person name="Randall-Maher J."/>
            <person name="Tomlinson C."/>
            <person name="Dauphin-Kohlberg S."/>
            <person name="Kozlowicz-Reilly A."/>
            <person name="Shah N."/>
            <person name="Swearengen-Shahid S."/>
            <person name="Snider J."/>
            <person name="Strong J.T."/>
            <person name="Thompson J."/>
            <person name="Yoakum M."/>
            <person name="Leonard S."/>
            <person name="Pearman C."/>
            <person name="Trani L."/>
            <person name="Radionenko M."/>
            <person name="Waligorski J.E."/>
            <person name="Wang C."/>
            <person name="Rock S.M."/>
            <person name="Tin-Wollam A.M."/>
            <person name="Maupin R."/>
            <person name="Latreille P."/>
            <person name="Wendl M.C."/>
            <person name="Yang S.P."/>
            <person name="Pohl C."/>
            <person name="Wallis J.W."/>
            <person name="Spieth J."/>
            <person name="Bieri T.A."/>
            <person name="Berkowicz N."/>
            <person name="Nelson J.O."/>
            <person name="Osborne J."/>
            <person name="Ding L."/>
            <person name="Meyer R."/>
            <person name="Sabo A."/>
            <person name="Shotland Y."/>
            <person name="Sinha P."/>
            <person name="Wohldmann P.E."/>
            <person name="Cook L.L."/>
            <person name="Hickenbotham M.T."/>
            <person name="Eldred J."/>
            <person name="Williams D."/>
            <person name="Jones T.A."/>
            <person name="She X."/>
            <person name="Ciccarelli F.D."/>
            <person name="Izaurralde E."/>
            <person name="Taylor J."/>
            <person name="Schmutz J."/>
            <person name="Myers R.M."/>
            <person name="Cox D.R."/>
            <person name="Huang X."/>
            <person name="McPherson J.D."/>
            <person name="Mardis E.R."/>
            <person name="Clifton S.W."/>
            <person name="Warren W.C."/>
            <person name="Chinwalla A.T."/>
            <person name="Eddy S.R."/>
            <person name="Marra M.A."/>
            <person name="Ovcharenko I."/>
            <person name="Furey T.S."/>
            <person name="Miller W."/>
            <person name="Eichler E.E."/>
            <person name="Bork P."/>
            <person name="Suyama M."/>
            <person name="Torrents D."/>
            <person name="Waterston R.H."/>
            <person name="Wilson R.K."/>
        </authorList>
    </citation>
    <scope>NUCLEOTIDE SEQUENCE [LARGE SCALE GENOMIC DNA]</scope>
</reference>
<dbReference type="OrthoDB" id="10254988at2759"/>
<protein>
    <submittedName>
        <fullName evidence="3">Coiled-coil domain containing 88A</fullName>
    </submittedName>
</protein>
<keyword evidence="4" id="KW-1185">Reference proteome</keyword>
<reference evidence="3" key="12">
    <citation type="submission" date="2025-09" db="UniProtKB">
        <authorList>
            <consortium name="Ensembl"/>
        </authorList>
    </citation>
    <scope>IDENTIFICATION</scope>
</reference>
<dbReference type="OpenTargets" id="ENSG00000115355"/>
<dbReference type="ExpressionAtlas" id="A0A2R8YCU9">
    <property type="expression patterns" value="baseline and differential"/>
</dbReference>
<evidence type="ECO:0000256" key="1">
    <source>
        <dbReference type="SAM" id="Coils"/>
    </source>
</evidence>
<evidence type="ECO:0007829" key="10">
    <source>
        <dbReference type="PubMed" id="21269460"/>
    </source>
</evidence>
<keyword evidence="5 6" id="KW-1267">Proteomics identification</keyword>
<dbReference type="GO" id="GO:0005886">
    <property type="term" value="C:plasma membrane"/>
    <property type="evidence" value="ECO:0000314"/>
    <property type="project" value="HPA"/>
</dbReference>
<dbReference type="AlphaFoldDB" id="A0A2R8YCU9"/>
<evidence type="ECO:0000313" key="4">
    <source>
        <dbReference type="Proteomes" id="UP000005640"/>
    </source>
</evidence>
<reference evidence="7" key="4">
    <citation type="journal article" date="2008" name="Proc. Natl. Acad. Sci. U.S.A.">
        <title>A quantitative atlas of mitotic phosphorylation.</title>
        <authorList>
            <person name="Dephoure N."/>
            <person name="Zhou C."/>
            <person name="Villen J."/>
            <person name="Beausoleil S.A."/>
            <person name="Bakalarski C.E."/>
            <person name="Elledge S.J."/>
            <person name="Gygi S.P."/>
        </authorList>
    </citation>
    <scope>IDENTIFICATION BY MASS SPECTROMETRY [LARGE SCALE ANALYSIS]</scope>
</reference>
<feature type="non-terminal residue" evidence="3">
    <location>
        <position position="1"/>
    </location>
</feature>
<feature type="coiled-coil region" evidence="1">
    <location>
        <begin position="410"/>
        <end position="620"/>
    </location>
</feature>
<dbReference type="EMBL" id="AC019198">
    <property type="status" value="NOT_ANNOTATED_CDS"/>
    <property type="molecule type" value="Genomic_DNA"/>
</dbReference>
<feature type="region of interest" description="Disordered" evidence="2">
    <location>
        <begin position="796"/>
        <end position="838"/>
    </location>
</feature>
<dbReference type="EMBL" id="AC012358">
    <property type="status" value="NOT_ANNOTATED_CDS"/>
    <property type="molecule type" value="Genomic_DNA"/>
</dbReference>
<dbReference type="Bgee" id="ENSG00000115355">
    <property type="expression patterns" value="Expressed in medial globus pallidus and 162 other cell types or tissues"/>
</dbReference>
<accession>A0A2R8YCU9</accession>
<dbReference type="MassIVE" id="A0A2R8YCU9"/>
<dbReference type="Proteomes" id="UP000005640">
    <property type="component" value="Chromosome 2"/>
</dbReference>
<name>A0A2R8YCU9_HUMAN</name>